<keyword evidence="1" id="KW-1133">Transmembrane helix</keyword>
<feature type="transmembrane region" description="Helical" evidence="1">
    <location>
        <begin position="34"/>
        <end position="52"/>
    </location>
</feature>
<comment type="caution">
    <text evidence="2">The sequence shown here is derived from an EMBL/GenBank/DDBJ whole genome shotgun (WGS) entry which is preliminary data.</text>
</comment>
<dbReference type="InterPro" id="IPR035167">
    <property type="entry name" value="DUF5316"/>
</dbReference>
<keyword evidence="1" id="KW-0812">Transmembrane</keyword>
<evidence type="ECO:0000256" key="1">
    <source>
        <dbReference type="SAM" id="Phobius"/>
    </source>
</evidence>
<name>A0ABR8VJV6_9BACI</name>
<proteinExistence type="predicted"/>
<gene>
    <name evidence="2" type="ORF">H9631_08180</name>
</gene>
<dbReference type="Pfam" id="PF17247">
    <property type="entry name" value="DUF5316"/>
    <property type="match status" value="1"/>
</dbReference>
<organism evidence="2 3">
    <name type="scientific">Bacillus norwichensis</name>
    <dbReference type="NCBI Taxonomy" id="2762217"/>
    <lineage>
        <taxon>Bacteria</taxon>
        <taxon>Bacillati</taxon>
        <taxon>Bacillota</taxon>
        <taxon>Bacilli</taxon>
        <taxon>Bacillales</taxon>
        <taxon>Bacillaceae</taxon>
        <taxon>Bacillus</taxon>
    </lineage>
</organism>
<dbReference type="RefSeq" id="WP_191811671.1">
    <property type="nucleotide sequence ID" value="NZ_JACSPV010000010.1"/>
</dbReference>
<protein>
    <recommendedName>
        <fullName evidence="4">DUF5316 domain-containing protein</fullName>
    </recommendedName>
</protein>
<accession>A0ABR8VJV6</accession>
<dbReference type="Proteomes" id="UP000648182">
    <property type="component" value="Unassembled WGS sequence"/>
</dbReference>
<dbReference type="EMBL" id="JACSPV010000010">
    <property type="protein sequence ID" value="MBD8005056.1"/>
    <property type="molecule type" value="Genomic_DNA"/>
</dbReference>
<keyword evidence="3" id="KW-1185">Reference proteome</keyword>
<sequence>MKYFLTGILLSAILTVIGLSVWGMNMAVNFTGGIGLLLLILSMIILGATVSGDRMRANFASESMEERHRRTTVSMRLFLMGLPNLVVSGCLFYYFS</sequence>
<evidence type="ECO:0000313" key="3">
    <source>
        <dbReference type="Proteomes" id="UP000648182"/>
    </source>
</evidence>
<reference evidence="2 3" key="1">
    <citation type="submission" date="2020-08" db="EMBL/GenBank/DDBJ databases">
        <title>A Genomic Blueprint of the Chicken Gut Microbiome.</title>
        <authorList>
            <person name="Gilroy R."/>
            <person name="Ravi A."/>
            <person name="Getino M."/>
            <person name="Pursley I."/>
            <person name="Horton D.L."/>
            <person name="Alikhan N.-F."/>
            <person name="Baker D."/>
            <person name="Gharbi K."/>
            <person name="Hall N."/>
            <person name="Watson M."/>
            <person name="Adriaenssens E.M."/>
            <person name="Foster-Nyarko E."/>
            <person name="Jarju S."/>
            <person name="Secka A."/>
            <person name="Antonio M."/>
            <person name="Oren A."/>
            <person name="Chaudhuri R."/>
            <person name="La Ragione R.M."/>
            <person name="Hildebrand F."/>
            <person name="Pallen M.J."/>
        </authorList>
    </citation>
    <scope>NUCLEOTIDE SEQUENCE [LARGE SCALE GENOMIC DNA]</scope>
    <source>
        <strain evidence="2 3">Sa1BUA2</strain>
    </source>
</reference>
<keyword evidence="1" id="KW-0472">Membrane</keyword>
<evidence type="ECO:0000313" key="2">
    <source>
        <dbReference type="EMBL" id="MBD8005056.1"/>
    </source>
</evidence>
<feature type="transmembrane region" description="Helical" evidence="1">
    <location>
        <begin position="73"/>
        <end position="95"/>
    </location>
</feature>
<evidence type="ECO:0008006" key="4">
    <source>
        <dbReference type="Google" id="ProtNLM"/>
    </source>
</evidence>